<keyword evidence="2" id="KW-1185">Reference proteome</keyword>
<accession>A0A9P8UFR0</accession>
<dbReference type="EMBL" id="JAGPXC010000007">
    <property type="protein sequence ID" value="KAH6648993.1"/>
    <property type="molecule type" value="Genomic_DNA"/>
</dbReference>
<organism evidence="1 2">
    <name type="scientific">Truncatella angustata</name>
    <dbReference type="NCBI Taxonomy" id="152316"/>
    <lineage>
        <taxon>Eukaryota</taxon>
        <taxon>Fungi</taxon>
        <taxon>Dikarya</taxon>
        <taxon>Ascomycota</taxon>
        <taxon>Pezizomycotina</taxon>
        <taxon>Sordariomycetes</taxon>
        <taxon>Xylariomycetidae</taxon>
        <taxon>Amphisphaeriales</taxon>
        <taxon>Sporocadaceae</taxon>
        <taxon>Truncatella</taxon>
    </lineage>
</organism>
<gene>
    <name evidence="1" type="ORF">BKA67DRAFT_538997</name>
</gene>
<proteinExistence type="predicted"/>
<evidence type="ECO:0000313" key="1">
    <source>
        <dbReference type="EMBL" id="KAH6648993.1"/>
    </source>
</evidence>
<reference evidence="1" key="1">
    <citation type="journal article" date="2021" name="Nat. Commun.">
        <title>Genetic determinants of endophytism in the Arabidopsis root mycobiome.</title>
        <authorList>
            <person name="Mesny F."/>
            <person name="Miyauchi S."/>
            <person name="Thiergart T."/>
            <person name="Pickel B."/>
            <person name="Atanasova L."/>
            <person name="Karlsson M."/>
            <person name="Huettel B."/>
            <person name="Barry K.W."/>
            <person name="Haridas S."/>
            <person name="Chen C."/>
            <person name="Bauer D."/>
            <person name="Andreopoulos W."/>
            <person name="Pangilinan J."/>
            <person name="LaButti K."/>
            <person name="Riley R."/>
            <person name="Lipzen A."/>
            <person name="Clum A."/>
            <person name="Drula E."/>
            <person name="Henrissat B."/>
            <person name="Kohler A."/>
            <person name="Grigoriev I.V."/>
            <person name="Martin F.M."/>
            <person name="Hacquard S."/>
        </authorList>
    </citation>
    <scope>NUCLEOTIDE SEQUENCE</scope>
    <source>
        <strain evidence="1">MPI-SDFR-AT-0073</strain>
    </source>
</reference>
<sequence>MTISTRRPALDLWPFVEANEANEANEISFFALFDSFLQLRILSNSSVILYKTISNAFSKSRDSTFSRCLNVSDSDLTGTFSYVMSSEDSGILAIVKLIVEQIITIGLAGERVIKVASNRVMAYPLQKRKRKKRMHVGDRLRLRQILNSESYDFENTPYFSCVLDTGL</sequence>
<dbReference type="AlphaFoldDB" id="A0A9P8UFR0"/>
<protein>
    <submittedName>
        <fullName evidence="1">Uncharacterized protein</fullName>
    </submittedName>
</protein>
<name>A0A9P8UFR0_9PEZI</name>
<dbReference type="RefSeq" id="XP_045955500.1">
    <property type="nucleotide sequence ID" value="XM_046100562.1"/>
</dbReference>
<dbReference type="GeneID" id="70129454"/>
<dbReference type="Proteomes" id="UP000758603">
    <property type="component" value="Unassembled WGS sequence"/>
</dbReference>
<evidence type="ECO:0000313" key="2">
    <source>
        <dbReference type="Proteomes" id="UP000758603"/>
    </source>
</evidence>
<comment type="caution">
    <text evidence="1">The sequence shown here is derived from an EMBL/GenBank/DDBJ whole genome shotgun (WGS) entry which is preliminary data.</text>
</comment>